<evidence type="ECO:0000256" key="1">
    <source>
        <dbReference type="SAM" id="MobiDB-lite"/>
    </source>
</evidence>
<organism evidence="2 3">
    <name type="scientific">Pseudorhizobium halotolerans</name>
    <dbReference type="NCBI Taxonomy" id="1233081"/>
    <lineage>
        <taxon>Bacteria</taxon>
        <taxon>Pseudomonadati</taxon>
        <taxon>Pseudomonadota</taxon>
        <taxon>Alphaproteobacteria</taxon>
        <taxon>Hyphomicrobiales</taxon>
        <taxon>Rhizobiaceae</taxon>
        <taxon>Rhizobium/Agrobacterium group</taxon>
        <taxon>Pseudorhizobium</taxon>
    </lineage>
</organism>
<proteinExistence type="predicted"/>
<keyword evidence="3" id="KW-1185">Reference proteome</keyword>
<sequence>MQFALPVIFLLLIMAVLSTMLASAPETGPTRDMLTTSAISRTQDAGPAPP</sequence>
<name>A0ABN7JWX2_9HYPH</name>
<gene>
    <name evidence="2" type="ORF">RHAB21_03554</name>
</gene>
<protein>
    <submittedName>
        <fullName evidence="2">Uncharacterized protein</fullName>
    </submittedName>
</protein>
<dbReference type="RefSeq" id="WP_183949917.1">
    <property type="nucleotide sequence ID" value="NZ_CABFWE030000008.1"/>
</dbReference>
<evidence type="ECO:0000313" key="3">
    <source>
        <dbReference type="Proteomes" id="UP000601041"/>
    </source>
</evidence>
<reference evidence="2 3" key="1">
    <citation type="submission" date="2020-11" db="EMBL/GenBank/DDBJ databases">
        <authorList>
            <person name="Lassalle F."/>
        </authorList>
    </citation>
    <scope>NUCLEOTIDE SEQUENCE [LARGE SCALE GENOMIC DNA]</scope>
    <source>
        <strain evidence="2 3">AB21</strain>
    </source>
</reference>
<dbReference type="EMBL" id="CABFWE030000008">
    <property type="protein sequence ID" value="CAD7045470.1"/>
    <property type="molecule type" value="Genomic_DNA"/>
</dbReference>
<feature type="compositionally biased region" description="Polar residues" evidence="1">
    <location>
        <begin position="33"/>
        <end position="43"/>
    </location>
</feature>
<evidence type="ECO:0000313" key="2">
    <source>
        <dbReference type="EMBL" id="CAD7045470.1"/>
    </source>
</evidence>
<feature type="region of interest" description="Disordered" evidence="1">
    <location>
        <begin position="25"/>
        <end position="50"/>
    </location>
</feature>
<comment type="caution">
    <text evidence="2">The sequence shown here is derived from an EMBL/GenBank/DDBJ whole genome shotgun (WGS) entry which is preliminary data.</text>
</comment>
<accession>A0ABN7JWX2</accession>
<dbReference type="Proteomes" id="UP000601041">
    <property type="component" value="Unassembled WGS sequence"/>
</dbReference>